<dbReference type="InterPro" id="IPR003959">
    <property type="entry name" value="ATPase_AAA_core"/>
</dbReference>
<dbReference type="STRING" id="225359.A0A2S4Q082"/>
<evidence type="ECO:0000313" key="4">
    <source>
        <dbReference type="Proteomes" id="UP000237438"/>
    </source>
</evidence>
<feature type="region of interest" description="Disordered" evidence="1">
    <location>
        <begin position="1"/>
        <end position="23"/>
    </location>
</feature>
<dbReference type="Pfam" id="PF00004">
    <property type="entry name" value="AAA"/>
    <property type="match status" value="1"/>
</dbReference>
<dbReference type="InterPro" id="IPR003593">
    <property type="entry name" value="AAA+_ATPase"/>
</dbReference>
<comment type="caution">
    <text evidence="3">The sequence shown here is derived from an EMBL/GenBank/DDBJ whole genome shotgun (WGS) entry which is preliminary data.</text>
</comment>
<accession>A0A2S4Q082</accession>
<dbReference type="InterPro" id="IPR027417">
    <property type="entry name" value="P-loop_NTPase"/>
</dbReference>
<dbReference type="AlphaFoldDB" id="A0A2S4Q082"/>
<dbReference type="Proteomes" id="UP000237438">
    <property type="component" value="Unassembled WGS sequence"/>
</dbReference>
<dbReference type="SMART" id="SM00382">
    <property type="entry name" value="AAA"/>
    <property type="match status" value="1"/>
</dbReference>
<dbReference type="GO" id="GO:0003677">
    <property type="term" value="F:DNA binding"/>
    <property type="evidence" value="ECO:0007669"/>
    <property type="project" value="TreeGrafter"/>
</dbReference>
<reference evidence="3 4" key="1">
    <citation type="submission" date="2017-10" db="EMBL/GenBank/DDBJ databases">
        <title>Development of genomic resources for the powdery mildew, Erysiphe pulchra.</title>
        <authorList>
            <person name="Wadl P.A."/>
            <person name="Mack B.M."/>
            <person name="Moore G."/>
            <person name="Beltz S.B."/>
        </authorList>
    </citation>
    <scope>NUCLEOTIDE SEQUENCE [LARGE SCALE GENOMIC DNA]</scope>
    <source>
        <strain evidence="3">Cflorida</strain>
    </source>
</reference>
<evidence type="ECO:0000313" key="3">
    <source>
        <dbReference type="EMBL" id="POS87693.1"/>
    </source>
</evidence>
<dbReference type="GO" id="GO:0005634">
    <property type="term" value="C:nucleus"/>
    <property type="evidence" value="ECO:0007669"/>
    <property type="project" value="TreeGrafter"/>
</dbReference>
<dbReference type="GO" id="GO:0016887">
    <property type="term" value="F:ATP hydrolysis activity"/>
    <property type="evidence" value="ECO:0007669"/>
    <property type="project" value="InterPro"/>
</dbReference>
<gene>
    <name evidence="3" type="ORF">EPUL_000501</name>
</gene>
<dbReference type="OrthoDB" id="2195431at2759"/>
<dbReference type="PANTHER" id="PTHR23389">
    <property type="entry name" value="CHROMOSOME TRANSMISSION FIDELITY FACTOR 18"/>
    <property type="match status" value="1"/>
</dbReference>
<dbReference type="GO" id="GO:0005524">
    <property type="term" value="F:ATP binding"/>
    <property type="evidence" value="ECO:0007669"/>
    <property type="project" value="InterPro"/>
</dbReference>
<evidence type="ECO:0000256" key="1">
    <source>
        <dbReference type="SAM" id="MobiDB-lite"/>
    </source>
</evidence>
<keyword evidence="4" id="KW-1185">Reference proteome</keyword>
<organism evidence="3 4">
    <name type="scientific">Erysiphe pulchra</name>
    <dbReference type="NCBI Taxonomy" id="225359"/>
    <lineage>
        <taxon>Eukaryota</taxon>
        <taxon>Fungi</taxon>
        <taxon>Dikarya</taxon>
        <taxon>Ascomycota</taxon>
        <taxon>Pezizomycotina</taxon>
        <taxon>Leotiomycetes</taxon>
        <taxon>Erysiphales</taxon>
        <taxon>Erysiphaceae</taxon>
        <taxon>Erysiphe</taxon>
    </lineage>
</organism>
<name>A0A2S4Q082_9PEZI</name>
<feature type="domain" description="AAA+ ATPase" evidence="2">
    <location>
        <begin position="286"/>
        <end position="447"/>
    </location>
</feature>
<sequence length="963" mass="108094">MPLTLTNFPHATTSSPLQMRPQFDVPKNTKNIAKVGGFLIEDVSDDDLSSMEEPPHKRQKRCQSIEKDIVEFETTKLSESSAVEPFTGILDQILGERKNHSLTTHTDDTTIDKSLQLSEVIDINSDEILCDLDDQRSAIAQITTCAGRTISIKAHKRAAHISMEKLVAARSIIKAGHAQKSFYGIPLYELIQEVKRNSNEEQQLISSDIPLPTVETPTRKKDPHKSLMWTEKYRAKNFLDLVGDNRTHRQVLRWLKAWDPIVFPASRKRKQVAPAVRGEIENERQNRKILLLAGPPGLGKTTLAHVCARQAGYEIVEINASDDRSRNVVNNRIKTSVGTESVKTGSQVKSKSGQSETYTRPLCVIVDEVDGVDGGFIKAIINLCLLDQKNTSTPRSGASNLSHKKKKLDKFRFLRPIILICNDVYHSTLRPLRNSNFVEIIHVQKPNLGTVVLRMKSIFEKEAIDCDNDAVRKLCEVAWEVNASESRKGKEGACEGDLRGVLIVGEWAARKLKATFKDRGNVRLTRQWIEQNMMDNLSNTGDGAQGVARGGTREVVNRLFLEGAGFPQVIANKSYKTSNDQPQTQLGLTELVKKAGMDRLRVMVEANDINRIILDVFSQYPNQSFNDDSMLSKPDAAYEWLHFYDSCSSQVYSNQNFELAPYLSQPILACHNLFASSARHSHNIYNNDITRSGEEEENKAPLPFTGPRADYDAYETEKSNRAILSSLISSFDATNLRNFQNPENVAIDFLPYLVRMLSPEVKPIIVGGGVGRRPVGSVRRESEKIMVERTVNIMNSFGIVFEQGKLESDLAGNATSLVYRMKPPLDDLVFFETANPSTISRSVRYAVRQVLDQEYQKRLTIRANPVNSTLYRVGESVLHINHKTPKEREENLSDKGLTKTDVERDFFGRIITGSSTSSKNDSTQVKKNCIGQPGDQRVWVTFHEGFSNAVRKPLSIENLLHGL</sequence>
<dbReference type="EMBL" id="PEDP01000082">
    <property type="protein sequence ID" value="POS87693.1"/>
    <property type="molecule type" value="Genomic_DNA"/>
</dbReference>
<dbReference type="SUPFAM" id="SSF52540">
    <property type="entry name" value="P-loop containing nucleoside triphosphate hydrolases"/>
    <property type="match status" value="1"/>
</dbReference>
<evidence type="ECO:0000259" key="2">
    <source>
        <dbReference type="SMART" id="SM00382"/>
    </source>
</evidence>
<feature type="compositionally biased region" description="Polar residues" evidence="1">
    <location>
        <begin position="1"/>
        <end position="17"/>
    </location>
</feature>
<dbReference type="PANTHER" id="PTHR23389:SF3">
    <property type="entry name" value="CHROMOSOME TRANSMISSION FIDELITY PROTEIN 18 HOMOLOG"/>
    <property type="match status" value="1"/>
</dbReference>
<proteinExistence type="predicted"/>
<dbReference type="Gene3D" id="3.40.50.300">
    <property type="entry name" value="P-loop containing nucleotide triphosphate hydrolases"/>
    <property type="match status" value="1"/>
</dbReference>
<protein>
    <recommendedName>
        <fullName evidence="2">AAA+ ATPase domain-containing protein</fullName>
    </recommendedName>
</protein>
<dbReference type="CDD" id="cd00009">
    <property type="entry name" value="AAA"/>
    <property type="match status" value="1"/>
</dbReference>